<protein>
    <submittedName>
        <fullName evidence="6">Ribosomal-protein-alanine N-acetyltransferase</fullName>
    </submittedName>
</protein>
<dbReference type="CDD" id="cd04301">
    <property type="entry name" value="NAT_SF"/>
    <property type="match status" value="1"/>
</dbReference>
<dbReference type="InterPro" id="IPR006464">
    <property type="entry name" value="AcTrfase_RimI/Ard1"/>
</dbReference>
<dbReference type="PANTHER" id="PTHR43420">
    <property type="entry name" value="ACETYLTRANSFERASE"/>
    <property type="match status" value="1"/>
</dbReference>
<keyword evidence="3 6" id="KW-0808">Transferase</keyword>
<dbReference type="Proteomes" id="UP000287857">
    <property type="component" value="Unassembled WGS sequence"/>
</dbReference>
<proteinExistence type="inferred from homology"/>
<gene>
    <name evidence="6" type="ORF">CBF37_01880</name>
</gene>
<dbReference type="SUPFAM" id="SSF55729">
    <property type="entry name" value="Acyl-CoA N-acyltransferases (Nat)"/>
    <property type="match status" value="1"/>
</dbReference>
<dbReference type="Pfam" id="PF00583">
    <property type="entry name" value="Acetyltransf_1"/>
    <property type="match status" value="1"/>
</dbReference>
<evidence type="ECO:0000256" key="2">
    <source>
        <dbReference type="ARBA" id="ARBA00022490"/>
    </source>
</evidence>
<keyword evidence="2" id="KW-0963">Cytoplasm</keyword>
<dbReference type="PROSITE" id="PS51186">
    <property type="entry name" value="GNAT"/>
    <property type="match status" value="1"/>
</dbReference>
<reference evidence="6 7" key="1">
    <citation type="submission" date="2017-05" db="EMBL/GenBank/DDBJ databases">
        <title>Vagococcus spp. assemblies.</title>
        <authorList>
            <person name="Gulvik C.A."/>
        </authorList>
    </citation>
    <scope>NUCLEOTIDE SEQUENCE [LARGE SCALE GENOMIC DNA]</scope>
    <source>
        <strain evidence="6 7">SS1995</strain>
    </source>
</reference>
<evidence type="ECO:0000256" key="3">
    <source>
        <dbReference type="ARBA" id="ARBA00022679"/>
    </source>
</evidence>
<dbReference type="InterPro" id="IPR016181">
    <property type="entry name" value="Acyl_CoA_acyltransferase"/>
</dbReference>
<organism evidence="6 7">
    <name type="scientific">Vagococcus vulneris</name>
    <dbReference type="NCBI Taxonomy" id="1977869"/>
    <lineage>
        <taxon>Bacteria</taxon>
        <taxon>Bacillati</taxon>
        <taxon>Bacillota</taxon>
        <taxon>Bacilli</taxon>
        <taxon>Lactobacillales</taxon>
        <taxon>Enterococcaceae</taxon>
        <taxon>Vagococcus</taxon>
    </lineage>
</organism>
<dbReference type="InterPro" id="IPR050680">
    <property type="entry name" value="YpeA/RimI_acetyltransf"/>
</dbReference>
<dbReference type="InterPro" id="IPR000182">
    <property type="entry name" value="GNAT_dom"/>
</dbReference>
<dbReference type="EMBL" id="NGJS01000002">
    <property type="protein sequence ID" value="RSU00075.1"/>
    <property type="molecule type" value="Genomic_DNA"/>
</dbReference>
<keyword evidence="4" id="KW-0012">Acyltransferase</keyword>
<accession>A0A430A0Y8</accession>
<comment type="caution">
    <text evidence="6">The sequence shown here is derived from an EMBL/GenBank/DDBJ whole genome shotgun (WGS) entry which is preliminary data.</text>
</comment>
<dbReference type="PANTHER" id="PTHR43420:SF12">
    <property type="entry name" value="N-ACETYLTRANSFERASE DOMAIN-CONTAINING PROTEIN"/>
    <property type="match status" value="1"/>
</dbReference>
<evidence type="ECO:0000256" key="1">
    <source>
        <dbReference type="ARBA" id="ARBA00005395"/>
    </source>
</evidence>
<evidence type="ECO:0000256" key="4">
    <source>
        <dbReference type="ARBA" id="ARBA00023315"/>
    </source>
</evidence>
<feature type="domain" description="N-acetyltransferase" evidence="5">
    <location>
        <begin position="34"/>
        <end position="180"/>
    </location>
</feature>
<dbReference type="OrthoDB" id="9794566at2"/>
<name>A0A430A0Y8_9ENTE</name>
<dbReference type="Gene3D" id="3.40.630.30">
    <property type="match status" value="1"/>
</dbReference>
<sequence>MKLEARIMLNGFNFFKHPFITDALSSINFSHPEHTIDKTALSDIGALQNILKDIYGKSPWSYSIFIMELTPGSKSIYFNYLIGKKIVGFIGIRIQGINAHITNLSILTEYQGKGYGGQLMTYAVDYSIRRGCREMTLEVSKENLPAIALYERFGFTVRGLKKAYYKRSGEDALDMIYYLRGDDDVSID</sequence>
<comment type="similarity">
    <text evidence="1">Belongs to the acetyltransferase family. RimI subfamily.</text>
</comment>
<evidence type="ECO:0000313" key="7">
    <source>
        <dbReference type="Proteomes" id="UP000287857"/>
    </source>
</evidence>
<dbReference type="AlphaFoldDB" id="A0A430A0Y8"/>
<evidence type="ECO:0000313" key="6">
    <source>
        <dbReference type="EMBL" id="RSU00075.1"/>
    </source>
</evidence>
<dbReference type="RefSeq" id="WP_125983028.1">
    <property type="nucleotide sequence ID" value="NZ_NGJS01000002.1"/>
</dbReference>
<keyword evidence="7" id="KW-1185">Reference proteome</keyword>
<dbReference type="GO" id="GO:0008080">
    <property type="term" value="F:N-acetyltransferase activity"/>
    <property type="evidence" value="ECO:0007669"/>
    <property type="project" value="InterPro"/>
</dbReference>
<dbReference type="NCBIfam" id="TIGR01575">
    <property type="entry name" value="rimI"/>
    <property type="match status" value="1"/>
</dbReference>
<evidence type="ECO:0000259" key="5">
    <source>
        <dbReference type="PROSITE" id="PS51186"/>
    </source>
</evidence>